<evidence type="ECO:0000256" key="1">
    <source>
        <dbReference type="ARBA" id="ARBA00004202"/>
    </source>
</evidence>
<keyword evidence="6" id="KW-0472">Membrane</keyword>
<dbReference type="GO" id="GO:0030182">
    <property type="term" value="P:neuron differentiation"/>
    <property type="evidence" value="ECO:0007669"/>
    <property type="project" value="UniProtKB-ARBA"/>
</dbReference>
<dbReference type="Pfam" id="PF09380">
    <property type="entry name" value="FERM_C"/>
    <property type="match status" value="1"/>
</dbReference>
<evidence type="ECO:0000256" key="4">
    <source>
        <dbReference type="ARBA" id="ARBA00022475"/>
    </source>
</evidence>
<dbReference type="PRINTS" id="PR00935">
    <property type="entry name" value="BAND41"/>
</dbReference>
<dbReference type="Pfam" id="PF09379">
    <property type="entry name" value="FERM_N"/>
    <property type="match status" value="1"/>
</dbReference>
<reference evidence="9" key="1">
    <citation type="journal article" date="2021" name="Mol. Ecol. Resour.">
        <title>Apolygus lucorum genome provides insights into omnivorousness and mesophyll feeding.</title>
        <authorList>
            <person name="Liu Y."/>
            <person name="Liu H."/>
            <person name="Wang H."/>
            <person name="Huang T."/>
            <person name="Liu B."/>
            <person name="Yang B."/>
            <person name="Yin L."/>
            <person name="Li B."/>
            <person name="Zhang Y."/>
            <person name="Zhang S."/>
            <person name="Jiang F."/>
            <person name="Zhang X."/>
            <person name="Ren Y."/>
            <person name="Wang B."/>
            <person name="Wang S."/>
            <person name="Lu Y."/>
            <person name="Wu K."/>
            <person name="Fan W."/>
            <person name="Wang G."/>
        </authorList>
    </citation>
    <scope>NUCLEOTIDE SEQUENCE</scope>
    <source>
        <strain evidence="9">12Hb</strain>
    </source>
</reference>
<proteinExistence type="predicted"/>
<evidence type="ECO:0000313" key="10">
    <source>
        <dbReference type="Proteomes" id="UP000466442"/>
    </source>
</evidence>
<dbReference type="SUPFAM" id="SSF50729">
    <property type="entry name" value="PH domain-like"/>
    <property type="match status" value="1"/>
</dbReference>
<comment type="subcellular location">
    <subcellularLocation>
        <location evidence="2">Cell junction</location>
        <location evidence="2">Adherens junction</location>
    </subcellularLocation>
    <subcellularLocation>
        <location evidence="1">Cell membrane</location>
        <topology evidence="1">Peripheral membrane protein</topology>
    </subcellularLocation>
    <subcellularLocation>
        <location evidence="7">Cell projection</location>
        <location evidence="7">Rhabdomere</location>
    </subcellularLocation>
</comment>
<dbReference type="InterPro" id="IPR018980">
    <property type="entry name" value="FERM_PH-like_C"/>
</dbReference>
<keyword evidence="10" id="KW-1185">Reference proteome</keyword>
<dbReference type="PANTHER" id="PTHR23281">
    <property type="entry name" value="MERLIN/MOESIN/EZRIN/RADIXIN"/>
    <property type="match status" value="1"/>
</dbReference>
<dbReference type="OrthoDB" id="6589456at2759"/>
<dbReference type="InterPro" id="IPR019747">
    <property type="entry name" value="FERM_CS"/>
</dbReference>
<dbReference type="Gene3D" id="1.20.80.10">
    <property type="match status" value="1"/>
</dbReference>
<evidence type="ECO:0000256" key="7">
    <source>
        <dbReference type="ARBA" id="ARBA00043944"/>
    </source>
</evidence>
<dbReference type="InterPro" id="IPR035963">
    <property type="entry name" value="FERM_2"/>
</dbReference>
<dbReference type="InterPro" id="IPR019748">
    <property type="entry name" value="FERM_central"/>
</dbReference>
<feature type="domain" description="FERM" evidence="8">
    <location>
        <begin position="12"/>
        <end position="295"/>
    </location>
</feature>
<keyword evidence="4" id="KW-1003">Cell membrane</keyword>
<dbReference type="CDD" id="cd14473">
    <property type="entry name" value="FERM_B-lobe"/>
    <property type="match status" value="1"/>
</dbReference>
<dbReference type="SUPFAM" id="SSF47031">
    <property type="entry name" value="Second domain of FERM"/>
    <property type="match status" value="1"/>
</dbReference>
<dbReference type="PROSITE" id="PS00661">
    <property type="entry name" value="FERM_2"/>
    <property type="match status" value="1"/>
</dbReference>
<evidence type="ECO:0000256" key="6">
    <source>
        <dbReference type="ARBA" id="ARBA00023136"/>
    </source>
</evidence>
<dbReference type="InterPro" id="IPR011174">
    <property type="entry name" value="ERM"/>
</dbReference>
<protein>
    <recommendedName>
        <fullName evidence="3">Moesin/ezrin/radixin homolog 1</fullName>
    </recommendedName>
</protein>
<dbReference type="GO" id="GO:0005912">
    <property type="term" value="C:adherens junction"/>
    <property type="evidence" value="ECO:0007669"/>
    <property type="project" value="UniProtKB-SubCell"/>
</dbReference>
<keyword evidence="5" id="KW-0965">Cell junction</keyword>
<dbReference type="InterPro" id="IPR018979">
    <property type="entry name" value="FERM_N"/>
</dbReference>
<dbReference type="PRINTS" id="PR00661">
    <property type="entry name" value="ERMFAMILY"/>
</dbReference>
<dbReference type="InterPro" id="IPR000798">
    <property type="entry name" value="Ez/rad/moesin-like"/>
</dbReference>
<dbReference type="InterPro" id="IPR014352">
    <property type="entry name" value="FERM/acyl-CoA-bd_prot_sf"/>
</dbReference>
<dbReference type="Gene3D" id="3.10.20.90">
    <property type="entry name" value="Phosphatidylinositol 3-kinase Catalytic Subunit, Chain A, domain 1"/>
    <property type="match status" value="1"/>
</dbReference>
<dbReference type="SUPFAM" id="SSF54236">
    <property type="entry name" value="Ubiquitin-like"/>
    <property type="match status" value="1"/>
</dbReference>
<dbReference type="InterPro" id="IPR000299">
    <property type="entry name" value="FERM_domain"/>
</dbReference>
<dbReference type="InterPro" id="IPR019749">
    <property type="entry name" value="Band_41_domain"/>
</dbReference>
<evidence type="ECO:0000313" key="9">
    <source>
        <dbReference type="EMBL" id="KAF6210935.1"/>
    </source>
</evidence>
<dbReference type="SMART" id="SM01196">
    <property type="entry name" value="FERM_C"/>
    <property type="match status" value="1"/>
</dbReference>
<name>A0A8S9XTL0_APOLU</name>
<dbReference type="GO" id="GO:0003779">
    <property type="term" value="F:actin binding"/>
    <property type="evidence" value="ECO:0007669"/>
    <property type="project" value="InterPro"/>
</dbReference>
<dbReference type="InterPro" id="IPR029071">
    <property type="entry name" value="Ubiquitin-like_domsf"/>
</dbReference>
<evidence type="ECO:0000256" key="5">
    <source>
        <dbReference type="ARBA" id="ARBA00022949"/>
    </source>
</evidence>
<dbReference type="GO" id="GO:0005886">
    <property type="term" value="C:plasma membrane"/>
    <property type="evidence" value="ECO:0007669"/>
    <property type="project" value="UniProtKB-SubCell"/>
</dbReference>
<dbReference type="GO" id="GO:0009887">
    <property type="term" value="P:animal organ morphogenesis"/>
    <property type="evidence" value="ECO:0007669"/>
    <property type="project" value="UniProtKB-ARBA"/>
</dbReference>
<gene>
    <name evidence="9" type="ORF">GE061_014047</name>
</gene>
<dbReference type="PROSITE" id="PS50057">
    <property type="entry name" value="FERM_3"/>
    <property type="match status" value="1"/>
</dbReference>
<evidence type="ECO:0000256" key="3">
    <source>
        <dbReference type="ARBA" id="ARBA00022025"/>
    </source>
</evidence>
<dbReference type="Gene3D" id="2.30.29.30">
    <property type="entry name" value="Pleckstrin-homology domain (PH domain)/Phosphotyrosine-binding domain (PTB)"/>
    <property type="match status" value="1"/>
</dbReference>
<evidence type="ECO:0000259" key="8">
    <source>
        <dbReference type="PROSITE" id="PS50057"/>
    </source>
</evidence>
<evidence type="ECO:0000256" key="2">
    <source>
        <dbReference type="ARBA" id="ARBA00004536"/>
    </source>
</evidence>
<dbReference type="GO" id="GO:0016028">
    <property type="term" value="C:rhabdomere"/>
    <property type="evidence" value="ECO:0007669"/>
    <property type="project" value="UniProtKB-SubCell"/>
</dbReference>
<dbReference type="Proteomes" id="UP000466442">
    <property type="component" value="Linkage Group LG5"/>
</dbReference>
<sequence length="360" mass="42052">MKLKSKGTKKTHLYQISYLGGKLSLEQPINATGKELFMEVCACLGITEYWYFGLQYESTKRHPMWIRPNTKVYPLVCKVAAPLFFLVKYYPEEIGRVQEDVTLALIYKQCKISIVTGAVAAPPETSLLLASYILQAEQGESSSVDYSKIVISDFLPPTVLEMRTMSHQKWIESLKSWHRQHRGMDTKDSHLEFMRLAQYLGMYGVSYFPTKFQGVPVWLGVHPKGINIYEDNLFVPKISLKWIFIRMIHYSCRKFIIKTMLTQIMEYSFYMKSLRLTRQVFEFAVGYHHLYLRTRSSAAHEVYFSTSTKGNDEKFNEITEHVCKNDTFLKVKPERKLSRRFATKHDLPDVKEEEENLIKQ</sequence>
<comment type="caution">
    <text evidence="9">The sequence shown here is derived from an EMBL/GenBank/DDBJ whole genome shotgun (WGS) entry which is preliminary data.</text>
</comment>
<dbReference type="InterPro" id="IPR011993">
    <property type="entry name" value="PH-like_dom_sf"/>
</dbReference>
<dbReference type="SMART" id="SM00295">
    <property type="entry name" value="B41"/>
    <property type="match status" value="1"/>
</dbReference>
<dbReference type="EMBL" id="WIXP02000005">
    <property type="protein sequence ID" value="KAF6210935.1"/>
    <property type="molecule type" value="Genomic_DNA"/>
</dbReference>
<dbReference type="Pfam" id="PF00373">
    <property type="entry name" value="FERM_M"/>
    <property type="match status" value="1"/>
</dbReference>
<organism evidence="9 10">
    <name type="scientific">Apolygus lucorum</name>
    <name type="common">Small green plant bug</name>
    <name type="synonym">Lygocoris lucorum</name>
    <dbReference type="NCBI Taxonomy" id="248454"/>
    <lineage>
        <taxon>Eukaryota</taxon>
        <taxon>Metazoa</taxon>
        <taxon>Ecdysozoa</taxon>
        <taxon>Arthropoda</taxon>
        <taxon>Hexapoda</taxon>
        <taxon>Insecta</taxon>
        <taxon>Pterygota</taxon>
        <taxon>Neoptera</taxon>
        <taxon>Paraneoptera</taxon>
        <taxon>Hemiptera</taxon>
        <taxon>Heteroptera</taxon>
        <taxon>Panheteroptera</taxon>
        <taxon>Cimicomorpha</taxon>
        <taxon>Miridae</taxon>
        <taxon>Mirini</taxon>
        <taxon>Apolygus</taxon>
    </lineage>
</organism>
<accession>A0A8S9XTL0</accession>
<dbReference type="AlphaFoldDB" id="A0A8S9XTL0"/>